<feature type="domain" description="Carbohydrate kinase PfkB" evidence="1">
    <location>
        <begin position="2"/>
        <end position="78"/>
    </location>
</feature>
<sequence length="99" mass="11528">MNRDEYRQYLGYFKIKNYNKINALISLKKKLNAKNIVLKQDKDGCVCLTVNNEFLKIKPIKNRKNIIGAGDKFLAALVIKNNEKNFKKKLIFCNKFAIS</sequence>
<evidence type="ECO:0000259" key="1">
    <source>
        <dbReference type="Pfam" id="PF00294"/>
    </source>
</evidence>
<keyword evidence="3" id="KW-1185">Reference proteome</keyword>
<organism evidence="2 3">
    <name type="scientific">Candidatus Pelagibacter giovannonii</name>
    <dbReference type="NCBI Taxonomy" id="2563896"/>
    <lineage>
        <taxon>Bacteria</taxon>
        <taxon>Pseudomonadati</taxon>
        <taxon>Pseudomonadota</taxon>
        <taxon>Alphaproteobacteria</taxon>
        <taxon>Candidatus Pelagibacterales</taxon>
        <taxon>Candidatus Pelagibacteraceae</taxon>
        <taxon>Candidatus Pelagibacter</taxon>
    </lineage>
</organism>
<reference evidence="2 3" key="1">
    <citation type="journal article" date="2020" name="Nat. Microbiol.">
        <title>Lysogenic host-virus interactions in SAR11 marine bacteria.</title>
        <authorList>
            <person name="Morris R.M."/>
            <person name="Cain K.R."/>
            <person name="Hvorecny K.L."/>
            <person name="Kollman J.M."/>
        </authorList>
    </citation>
    <scope>NUCLEOTIDE SEQUENCE [LARGE SCALE GENOMIC DNA]</scope>
    <source>
        <strain evidence="2 3">NP1</strain>
    </source>
</reference>
<dbReference type="KEGG" id="peg:E5R92_03325"/>
<dbReference type="SUPFAM" id="SSF53613">
    <property type="entry name" value="Ribokinase-like"/>
    <property type="match status" value="1"/>
</dbReference>
<evidence type="ECO:0000313" key="2">
    <source>
        <dbReference type="EMBL" id="QIZ20815.1"/>
    </source>
</evidence>
<protein>
    <recommendedName>
        <fullName evidence="1">Carbohydrate kinase PfkB domain-containing protein</fullName>
    </recommendedName>
</protein>
<dbReference type="RefSeq" id="WP_168606695.1">
    <property type="nucleotide sequence ID" value="NZ_CP038852.1"/>
</dbReference>
<name>A0A6H1Q3I8_9PROT</name>
<accession>A0A6H1Q3I8</accession>
<dbReference type="Gene3D" id="3.40.1190.20">
    <property type="match status" value="1"/>
</dbReference>
<dbReference type="EMBL" id="CP038852">
    <property type="protein sequence ID" value="QIZ20815.1"/>
    <property type="molecule type" value="Genomic_DNA"/>
</dbReference>
<dbReference type="InterPro" id="IPR011611">
    <property type="entry name" value="PfkB_dom"/>
</dbReference>
<dbReference type="AlphaFoldDB" id="A0A6H1Q3I8"/>
<dbReference type="GO" id="GO:0003824">
    <property type="term" value="F:catalytic activity"/>
    <property type="evidence" value="ECO:0007669"/>
    <property type="project" value="UniProtKB-ARBA"/>
</dbReference>
<dbReference type="InterPro" id="IPR029056">
    <property type="entry name" value="Ribokinase-like"/>
</dbReference>
<evidence type="ECO:0000313" key="3">
    <source>
        <dbReference type="Proteomes" id="UP000501094"/>
    </source>
</evidence>
<gene>
    <name evidence="2" type="ORF">E5R92_03325</name>
</gene>
<dbReference type="Proteomes" id="UP000501094">
    <property type="component" value="Chromosome"/>
</dbReference>
<dbReference type="Pfam" id="PF00294">
    <property type="entry name" value="PfkB"/>
    <property type="match status" value="1"/>
</dbReference>
<proteinExistence type="predicted"/>